<dbReference type="PROSITE" id="PS00798">
    <property type="entry name" value="ALDOKETO_REDUCTASE_1"/>
    <property type="match status" value="1"/>
</dbReference>
<comment type="similarity">
    <text evidence="1">Belongs to the aldo/keto reductase family.</text>
</comment>
<comment type="caution">
    <text evidence="8">The sequence shown here is derived from an EMBL/GenBank/DDBJ whole genome shotgun (WGS) entry which is preliminary data.</text>
</comment>
<dbReference type="EMBL" id="JABAGJ010000008">
    <property type="protein sequence ID" value="NMF02797.1"/>
    <property type="molecule type" value="Genomic_DNA"/>
</dbReference>
<dbReference type="GO" id="GO:0016616">
    <property type="term" value="F:oxidoreductase activity, acting on the CH-OH group of donors, NAD or NADP as acceptor"/>
    <property type="evidence" value="ECO:0007669"/>
    <property type="project" value="UniProtKB-ARBA"/>
</dbReference>
<evidence type="ECO:0000256" key="1">
    <source>
        <dbReference type="ARBA" id="ARBA00007905"/>
    </source>
</evidence>
<dbReference type="PRINTS" id="PR00069">
    <property type="entry name" value="ALDKETRDTASE"/>
</dbReference>
<feature type="binding site" evidence="5">
    <location>
        <position position="112"/>
    </location>
    <ligand>
        <name>substrate</name>
    </ligand>
</feature>
<evidence type="ECO:0000313" key="8">
    <source>
        <dbReference type="EMBL" id="NMF02797.1"/>
    </source>
</evidence>
<dbReference type="Pfam" id="PF00248">
    <property type="entry name" value="Aldo_ket_red"/>
    <property type="match status" value="1"/>
</dbReference>
<feature type="domain" description="NADP-dependent oxidoreductase" evidence="7">
    <location>
        <begin position="20"/>
        <end position="271"/>
    </location>
</feature>
<protein>
    <submittedName>
        <fullName evidence="8">Aldo/keto reductase</fullName>
    </submittedName>
</protein>
<evidence type="ECO:0000259" key="7">
    <source>
        <dbReference type="Pfam" id="PF00248"/>
    </source>
</evidence>
<gene>
    <name evidence="8" type="ORF">HF843_06390</name>
</gene>
<dbReference type="PANTHER" id="PTHR43827">
    <property type="entry name" value="2,5-DIKETO-D-GLUCONIC ACID REDUCTASE"/>
    <property type="match status" value="1"/>
</dbReference>
<evidence type="ECO:0000256" key="3">
    <source>
        <dbReference type="ARBA" id="ARBA00023002"/>
    </source>
</evidence>
<evidence type="ECO:0000256" key="6">
    <source>
        <dbReference type="PIRSR" id="PIRSR000097-3"/>
    </source>
</evidence>
<dbReference type="InterPro" id="IPR018170">
    <property type="entry name" value="Aldo/ket_reductase_CS"/>
</dbReference>
<proteinExistence type="inferred from homology"/>
<dbReference type="Gene3D" id="3.20.20.100">
    <property type="entry name" value="NADP-dependent oxidoreductase domain"/>
    <property type="match status" value="1"/>
</dbReference>
<evidence type="ECO:0000256" key="5">
    <source>
        <dbReference type="PIRSR" id="PIRSR000097-2"/>
    </source>
</evidence>
<dbReference type="Proteomes" id="UP000583419">
    <property type="component" value="Unassembled WGS sequence"/>
</dbReference>
<dbReference type="FunFam" id="3.20.20.100:FF:000002">
    <property type="entry name" value="2,5-diketo-D-gluconic acid reductase A"/>
    <property type="match status" value="1"/>
</dbReference>
<name>A0A848D7Y8_9BIFI</name>
<sequence length="291" mass="31990">MADSALAQTFTLNNGVTIPKLALGTWLIEGQQATDAVKAALTIGYRHIDTAEAYGNEAEVGRGVRESGVDRAEVFVTTKLAAECKDYDSAAAAIEESLRKLDLGYIDMMIIHSPQPWSAVNQSSDRYEKGNVEAYRALEDAYKAGKIRAIGVSNFTVYDIDNILANCTVTPAVNQVLAHITNTPWDVIDYCKKQGILVEAYSPIAHGVVLGNPQIASMAQRYGVSPAQLCIRYDLQLGLLPLPKTANPDHMRTDAQVDFEISDDDMETLKRMEHIKDYGDQSFWPVYGGRI</sequence>
<reference evidence="8 9" key="1">
    <citation type="submission" date="2020-04" db="EMBL/GenBank/DDBJ databases">
        <authorList>
            <person name="Hitch T.C.A."/>
            <person name="Wylensek D."/>
            <person name="Clavel T."/>
        </authorList>
    </citation>
    <scope>NUCLEOTIDE SEQUENCE [LARGE SCALE GENOMIC DNA]</scope>
    <source>
        <strain evidence="8 9">WCA-130-P53-4B</strain>
    </source>
</reference>
<dbReference type="SUPFAM" id="SSF51430">
    <property type="entry name" value="NAD(P)-linked oxidoreductase"/>
    <property type="match status" value="1"/>
</dbReference>
<evidence type="ECO:0000256" key="4">
    <source>
        <dbReference type="PIRSR" id="PIRSR000097-1"/>
    </source>
</evidence>
<dbReference type="PIRSF" id="PIRSF000097">
    <property type="entry name" value="AKR"/>
    <property type="match status" value="1"/>
</dbReference>
<evidence type="ECO:0000313" key="9">
    <source>
        <dbReference type="Proteomes" id="UP000583419"/>
    </source>
</evidence>
<dbReference type="PROSITE" id="PS00062">
    <property type="entry name" value="ALDOKETO_REDUCTASE_2"/>
    <property type="match status" value="1"/>
</dbReference>
<organism evidence="8 9">
    <name type="scientific">Bifidobacterium boum</name>
    <dbReference type="NCBI Taxonomy" id="78343"/>
    <lineage>
        <taxon>Bacteria</taxon>
        <taxon>Bacillati</taxon>
        <taxon>Actinomycetota</taxon>
        <taxon>Actinomycetes</taxon>
        <taxon>Bifidobacteriales</taxon>
        <taxon>Bifidobacteriaceae</taxon>
        <taxon>Bifidobacterium</taxon>
    </lineage>
</organism>
<keyword evidence="3" id="KW-0560">Oxidoreductase</keyword>
<dbReference type="PANTHER" id="PTHR43827:SF3">
    <property type="entry name" value="NADP-DEPENDENT OXIDOREDUCTASE DOMAIN-CONTAINING PROTEIN"/>
    <property type="match status" value="1"/>
</dbReference>
<feature type="active site" description="Proton donor" evidence="4">
    <location>
        <position position="54"/>
    </location>
</feature>
<evidence type="ECO:0000256" key="2">
    <source>
        <dbReference type="ARBA" id="ARBA00022857"/>
    </source>
</evidence>
<accession>A0A848D7Y8</accession>
<keyword evidence="2" id="KW-0521">NADP</keyword>
<dbReference type="AlphaFoldDB" id="A0A848D7Y8"/>
<dbReference type="CDD" id="cd19071">
    <property type="entry name" value="AKR_AKR1-5-like"/>
    <property type="match status" value="1"/>
</dbReference>
<feature type="site" description="Lowers pKa of active site Tyr" evidence="6">
    <location>
        <position position="79"/>
    </location>
</feature>
<dbReference type="InterPro" id="IPR036812">
    <property type="entry name" value="NAD(P)_OxRdtase_dom_sf"/>
</dbReference>
<dbReference type="InterPro" id="IPR020471">
    <property type="entry name" value="AKR"/>
</dbReference>
<dbReference type="InterPro" id="IPR023210">
    <property type="entry name" value="NADP_OxRdtase_dom"/>
</dbReference>
<dbReference type="RefSeq" id="WP_168973816.1">
    <property type="nucleotide sequence ID" value="NZ_JABAGJ010000008.1"/>
</dbReference>